<proteinExistence type="inferred from homology"/>
<dbReference type="EMBL" id="WENB01000001">
    <property type="protein sequence ID" value="KAF0415180.1"/>
    <property type="molecule type" value="Genomic_DNA"/>
</dbReference>
<dbReference type="RefSeq" id="WP_002833213.1">
    <property type="nucleotide sequence ID" value="NZ_CABMIS010000006.1"/>
</dbReference>
<evidence type="ECO:0000256" key="3">
    <source>
        <dbReference type="HAMAP-Rule" id="MF_01805"/>
    </source>
</evidence>
<comment type="subcellular location">
    <subcellularLocation>
        <location evidence="3">Cytoplasm</location>
    </subcellularLocation>
    <text evidence="3">Associated with two foci at the outer edges of the nucleoid region in young cells, and at four foci within both cell halves in older cells.</text>
</comment>
<dbReference type="EMBL" id="CP021474">
    <property type="protein sequence ID" value="ARW19609.1"/>
    <property type="molecule type" value="Genomic_DNA"/>
</dbReference>
<dbReference type="OMA" id="TRQYMGY"/>
<evidence type="ECO:0000313" key="7">
    <source>
        <dbReference type="EMBL" id="WEA57234.1"/>
    </source>
</evidence>
<evidence type="ECO:0000313" key="4">
    <source>
        <dbReference type="EMBL" id="ARW19609.1"/>
    </source>
</evidence>
<comment type="similarity">
    <text evidence="3">Belongs to the ScpA family.</text>
</comment>
<dbReference type="Proteomes" id="UP000196118">
    <property type="component" value="Chromosome"/>
</dbReference>
<evidence type="ECO:0000313" key="8">
    <source>
        <dbReference type="Proteomes" id="UP000196118"/>
    </source>
</evidence>
<dbReference type="Pfam" id="PF02616">
    <property type="entry name" value="SMC_ScpA"/>
    <property type="match status" value="1"/>
</dbReference>
<reference evidence="5 9" key="2">
    <citation type="submission" date="2019-10" db="EMBL/GenBank/DDBJ databases">
        <authorList>
            <person name="Irmler S."/>
            <person name="Berthoud H."/>
            <person name="Roetschi A."/>
            <person name="Arias E."/>
            <person name="Shani N."/>
            <person name="Wuethrich D."/>
            <person name="Bruggmann R."/>
        </authorList>
    </citation>
    <scope>NUCLEOTIDE SEQUENCE [LARGE SCALE GENOMIC DNA]</scope>
    <source>
        <strain evidence="5 9">FAM13073</strain>
    </source>
</reference>
<evidence type="ECO:0000313" key="10">
    <source>
        <dbReference type="Proteomes" id="UP001214131"/>
    </source>
</evidence>
<dbReference type="EMBL" id="CP118739">
    <property type="protein sequence ID" value="WEA57234.1"/>
    <property type="molecule type" value="Genomic_DNA"/>
</dbReference>
<dbReference type="AlphaFoldDB" id="A0A1Y0VUW0"/>
<evidence type="ECO:0000313" key="9">
    <source>
        <dbReference type="Proteomes" id="UP000472573"/>
    </source>
</evidence>
<keyword evidence="1 3" id="KW-0159">Chromosome partition</keyword>
<protein>
    <recommendedName>
        <fullName evidence="2 3">Segregation and condensation protein A</fullName>
    </recommendedName>
</protein>
<dbReference type="GO" id="GO:0007059">
    <property type="term" value="P:chromosome segregation"/>
    <property type="evidence" value="ECO:0007669"/>
    <property type="project" value="UniProtKB-UniRule"/>
</dbReference>
<accession>A0A8G0ZJB2</accession>
<accession>A0A1Y0VUW0</accession>
<dbReference type="Gene3D" id="6.10.250.2410">
    <property type="match status" value="1"/>
</dbReference>
<keyword evidence="3" id="KW-0131">Cell cycle</keyword>
<sequence>MKAENYTLPNVKLAEFEGPLDLLLHLIRKSQMSIYDIKISEITAQYLQYLHSQESLVLNIAGEYLVMAAKLTEIKGKLLLPHDEEVIEEEDPRNDLVDQLLVYQMFKEASEGLKSLEKERQTSFTRPEMEIPPNEANRLAPGVKISDLQFALQKVLARQALLEPTYRTVKAEEVTLEERMSEIKKRIFDLKQCCFEDLFIGHFSRETLVTTFMAILELAKNHQILLEQPARKQSILIKLGEV</sequence>
<keyword evidence="3" id="KW-0963">Cytoplasm</keyword>
<comment type="subunit">
    <text evidence="3">Component of a cohesin-like complex composed of ScpA, ScpB and the Smc homodimer, in which ScpA and ScpB bind to the head domain of Smc. The presence of the three proteins is required for the association of the complex with DNA.</text>
</comment>
<dbReference type="HAMAP" id="MF_01805">
    <property type="entry name" value="ScpA"/>
    <property type="match status" value="1"/>
</dbReference>
<dbReference type="Proteomes" id="UP000743107">
    <property type="component" value="Unassembled WGS sequence"/>
</dbReference>
<reference evidence="9" key="4">
    <citation type="submission" date="2020-03" db="EMBL/GenBank/DDBJ databases">
        <title>SpeciesPrimer: A bioinformatics pipeline dedicated to the design of qPCR primers for the quantification of bacterial species.</title>
        <authorList>
            <person name="Dreier M."/>
            <person name="Berthoud H."/>
            <person name="Shani N."/>
            <person name="Wechsler D."/>
            <person name="Junier P."/>
        </authorList>
    </citation>
    <scope>NUCLEOTIDE SEQUENCE [LARGE SCALE GENOMIC DNA]</scope>
    <source>
        <strain evidence="9">FAM13073</strain>
    </source>
</reference>
<evidence type="ECO:0000313" key="6">
    <source>
        <dbReference type="EMBL" id="MBF7126351.1"/>
    </source>
</evidence>
<evidence type="ECO:0000256" key="2">
    <source>
        <dbReference type="ARBA" id="ARBA00044777"/>
    </source>
</evidence>
<name>A0A1Y0VUW0_PEDPE</name>
<comment type="function">
    <text evidence="3">Participates in chromosomal partition during cell division. May act via the formation of a condensin-like complex containing Smc and ScpB that pull DNA away from mid-cell into both cell halves.</text>
</comment>
<dbReference type="Proteomes" id="UP001214131">
    <property type="component" value="Chromosome"/>
</dbReference>
<dbReference type="PANTHER" id="PTHR33969">
    <property type="entry name" value="SEGREGATION AND CONDENSATION PROTEIN A"/>
    <property type="match status" value="1"/>
</dbReference>
<gene>
    <name evidence="3" type="primary">scpA</name>
    <name evidence="5" type="ORF">GBO79_02345</name>
    <name evidence="6" type="ORF">ITQ97_00670</name>
    <name evidence="7" type="ORF">PWB86_08610</name>
    <name evidence="4" type="ORF">S100892_01036</name>
</gene>
<keyword evidence="9" id="KW-1185">Reference proteome</keyword>
<organism evidence="4 8">
    <name type="scientific">Pediococcus pentosaceus</name>
    <dbReference type="NCBI Taxonomy" id="1255"/>
    <lineage>
        <taxon>Bacteria</taxon>
        <taxon>Bacillati</taxon>
        <taxon>Bacillota</taxon>
        <taxon>Bacilli</taxon>
        <taxon>Lactobacillales</taxon>
        <taxon>Lactobacillaceae</taxon>
        <taxon>Pediococcus</taxon>
    </lineage>
</organism>
<evidence type="ECO:0000256" key="1">
    <source>
        <dbReference type="ARBA" id="ARBA00022829"/>
    </source>
</evidence>
<reference evidence="4 8" key="1">
    <citation type="submission" date="2017-05" db="EMBL/GenBank/DDBJ databases">
        <title>Genome sequence of Pediococcus pentosaceus strain SRCM100892.</title>
        <authorList>
            <person name="Cho S.H."/>
        </authorList>
    </citation>
    <scope>NUCLEOTIDE SEQUENCE [LARGE SCALE GENOMIC DNA]</scope>
    <source>
        <strain evidence="4 8">SRCM100892</strain>
    </source>
</reference>
<dbReference type="Proteomes" id="UP000472573">
    <property type="component" value="Unassembled WGS sequence"/>
</dbReference>
<dbReference type="GO" id="GO:0006260">
    <property type="term" value="P:DNA replication"/>
    <property type="evidence" value="ECO:0007669"/>
    <property type="project" value="UniProtKB-UniRule"/>
</dbReference>
<keyword evidence="3" id="KW-0132">Cell division</keyword>
<reference evidence="5" key="3">
    <citation type="submission" date="2019-12" db="EMBL/GenBank/DDBJ databases">
        <title>SpeciesPrimer: A bioinformatics pipeline dedicated to the design of qPCR primers for the quantification of bacterial species.</title>
        <authorList>
            <person name="Dreier M."/>
            <person name="Berthoud H."/>
            <person name="Shani N."/>
            <person name="Wechsler D."/>
            <person name="Junier P."/>
        </authorList>
    </citation>
    <scope>NUCLEOTIDE SEQUENCE</scope>
    <source>
        <strain evidence="5">FAM13073</strain>
    </source>
</reference>
<dbReference type="InterPro" id="IPR003768">
    <property type="entry name" value="ScpA"/>
</dbReference>
<dbReference type="GO" id="GO:0005737">
    <property type="term" value="C:cytoplasm"/>
    <property type="evidence" value="ECO:0007669"/>
    <property type="project" value="UniProtKB-SubCell"/>
</dbReference>
<reference evidence="7 10" key="6">
    <citation type="submission" date="2023-02" db="EMBL/GenBank/DDBJ databases">
        <title>Comparative genomics and fermentation flavor characterization of five lactic acid bacteria reveal flavor biosynthesis metabolic pathways in fermented muskmelon puree.</title>
        <authorList>
            <person name="Yuan L."/>
            <person name="Li M."/>
            <person name="Xu X."/>
            <person name="Lao F."/>
            <person name="Wu J."/>
        </authorList>
    </citation>
    <scope>NUCLEOTIDE SEQUENCE [LARGE SCALE GENOMIC DNA]</scope>
    <source>
        <strain evidence="7 10">Ca-4</strain>
    </source>
</reference>
<dbReference type="GO" id="GO:0051301">
    <property type="term" value="P:cell division"/>
    <property type="evidence" value="ECO:0007669"/>
    <property type="project" value="UniProtKB-KW"/>
</dbReference>
<dbReference type="EMBL" id="JADOFV010000001">
    <property type="protein sequence ID" value="MBF7126351.1"/>
    <property type="molecule type" value="Genomic_DNA"/>
</dbReference>
<dbReference type="GeneID" id="33062832"/>
<dbReference type="PANTHER" id="PTHR33969:SF2">
    <property type="entry name" value="SEGREGATION AND CONDENSATION PROTEIN A"/>
    <property type="match status" value="1"/>
</dbReference>
<reference evidence="6" key="5">
    <citation type="submission" date="2020-11" db="EMBL/GenBank/DDBJ databases">
        <title>Antibiotic susceptibility profiles of Pediococcus pentosaceus from various origins and their implications for the safety assessment of strains with food-technology applications.</title>
        <authorList>
            <person name="Shani N."/>
            <person name="Oberhaensli S."/>
            <person name="Arias E."/>
        </authorList>
    </citation>
    <scope>NUCLEOTIDE SEQUENCE</scope>
    <source>
        <strain evidence="6">FAM 19164</strain>
    </source>
</reference>
<evidence type="ECO:0000313" key="5">
    <source>
        <dbReference type="EMBL" id="KAF0415180.1"/>
    </source>
</evidence>